<evidence type="ECO:0000256" key="2">
    <source>
        <dbReference type="ARBA" id="ARBA00022679"/>
    </source>
</evidence>
<dbReference type="PANTHER" id="PTHR12203">
    <property type="entry name" value="KDEL LYS-ASP-GLU-LEU CONTAINING - RELATED"/>
    <property type="match status" value="1"/>
</dbReference>
<accession>A0A9N8DVF3</accession>
<name>A0A9N8DVF3_9STRA</name>
<evidence type="ECO:0000259" key="4">
    <source>
        <dbReference type="SMART" id="SM00672"/>
    </source>
</evidence>
<dbReference type="AlphaFoldDB" id="A0A9N8DVF3"/>
<dbReference type="Pfam" id="PF05686">
    <property type="entry name" value="Glyco_transf_90"/>
    <property type="match status" value="1"/>
</dbReference>
<dbReference type="Proteomes" id="UP001153069">
    <property type="component" value="Unassembled WGS sequence"/>
</dbReference>
<reference evidence="5" key="1">
    <citation type="submission" date="2020-06" db="EMBL/GenBank/DDBJ databases">
        <authorList>
            <consortium name="Plant Systems Biology data submission"/>
        </authorList>
    </citation>
    <scope>NUCLEOTIDE SEQUENCE</scope>
    <source>
        <strain evidence="5">D6</strain>
    </source>
</reference>
<dbReference type="PANTHER" id="PTHR12203:SF35">
    <property type="entry name" value="PROTEIN O-GLUCOSYLTRANSFERASE 1"/>
    <property type="match status" value="1"/>
</dbReference>
<dbReference type="InterPro" id="IPR006598">
    <property type="entry name" value="CAP10"/>
</dbReference>
<comment type="similarity">
    <text evidence="1">Belongs to the glycosyltransferase 90 family.</text>
</comment>
<evidence type="ECO:0000256" key="1">
    <source>
        <dbReference type="ARBA" id="ARBA00010118"/>
    </source>
</evidence>
<keyword evidence="2" id="KW-0808">Transferase</keyword>
<dbReference type="SMART" id="SM00672">
    <property type="entry name" value="CAP10"/>
    <property type="match status" value="1"/>
</dbReference>
<protein>
    <submittedName>
        <fullName evidence="5">KDEL motif-containing protein 1</fullName>
    </submittedName>
</protein>
<keyword evidence="6" id="KW-1185">Reference proteome</keyword>
<dbReference type="GO" id="GO:0016740">
    <property type="term" value="F:transferase activity"/>
    <property type="evidence" value="ECO:0007669"/>
    <property type="project" value="UniProtKB-KW"/>
</dbReference>
<feature type="region of interest" description="Disordered" evidence="3">
    <location>
        <begin position="14"/>
        <end position="38"/>
    </location>
</feature>
<evidence type="ECO:0000256" key="3">
    <source>
        <dbReference type="SAM" id="MobiDB-lite"/>
    </source>
</evidence>
<gene>
    <name evidence="5" type="ORF">SEMRO_373_G129000.1</name>
</gene>
<evidence type="ECO:0000313" key="6">
    <source>
        <dbReference type="Proteomes" id="UP001153069"/>
    </source>
</evidence>
<dbReference type="OrthoDB" id="48801at2759"/>
<comment type="caution">
    <text evidence="5">The sequence shown here is derived from an EMBL/GenBank/DDBJ whole genome shotgun (WGS) entry which is preliminary data.</text>
</comment>
<feature type="domain" description="Glycosyl transferase CAP10" evidence="4">
    <location>
        <begin position="126"/>
        <end position="343"/>
    </location>
</feature>
<evidence type="ECO:0000313" key="5">
    <source>
        <dbReference type="EMBL" id="CAB9509055.1"/>
    </source>
</evidence>
<organism evidence="5 6">
    <name type="scientific">Seminavis robusta</name>
    <dbReference type="NCBI Taxonomy" id="568900"/>
    <lineage>
        <taxon>Eukaryota</taxon>
        <taxon>Sar</taxon>
        <taxon>Stramenopiles</taxon>
        <taxon>Ochrophyta</taxon>
        <taxon>Bacillariophyta</taxon>
        <taxon>Bacillariophyceae</taxon>
        <taxon>Bacillariophycidae</taxon>
        <taxon>Naviculales</taxon>
        <taxon>Naviculaceae</taxon>
        <taxon>Seminavis</taxon>
    </lineage>
</organism>
<proteinExistence type="inferred from homology"/>
<dbReference type="EMBL" id="CAICTM010000372">
    <property type="protein sequence ID" value="CAB9509055.1"/>
    <property type="molecule type" value="Genomic_DNA"/>
</dbReference>
<sequence>MSFYRFGLFEQHQQQQQQQQPNSRPHGKDDSIDGNNGWKSSSGTSINEYVQQAIKVRSQLALLYWNSSGSLALPPLIEQCQFRNYTEAGLWPFYLQNLLITPGEQKLALYPTSDLNNYDHYNWSVPSPIPLIAHSLPMEIVNHLGDKYHWIFFFPTPYELRGDGKRHVDRIVGKTGPPFDVPFEKRKSQIIYRGNHNSQKYVLKHQRSKIMSMGENPNNQKWLNATKTWPSRGLSQADQLWHKYLLDIGGISGTTWTGLRWKLCSNSLVFKVDSGYADWWHFLLKPYEHYVPVKRDLSDLKAQFDWAEEHPEQVKKITQKALQVCLQTTDRKYMRHYTRKQIESMPSPTQDQMGQYYNLLEDSRRRLELGQPAALFDKDKRFTREKHQCPPKLTPENM</sequence>
<dbReference type="InterPro" id="IPR051091">
    <property type="entry name" value="O-Glucosyltr/Glycosyltrsf_90"/>
</dbReference>